<evidence type="ECO:0000313" key="1">
    <source>
        <dbReference type="EMBL" id="KAI3734409.1"/>
    </source>
</evidence>
<keyword evidence="2" id="KW-1185">Reference proteome</keyword>
<proteinExistence type="predicted"/>
<dbReference type="EMBL" id="CM042050">
    <property type="protein sequence ID" value="KAI3734409.1"/>
    <property type="molecule type" value="Genomic_DNA"/>
</dbReference>
<name>A0ACB9CJE4_ARCLA</name>
<sequence length="256" mass="29098">MEKLDRDDTMLRLLHKVIDALDLDCSRPGLLLTKHIRSRPLTFLPRSDVLALPLGFALLGSGFCGSGSLFPLSLHETQAIVFYELAFHFNPHCAEACNNLGVIYKDRDNLDKAVEGYQDSRNKFRTGVLYRDAGSISLAIEAYEQCLKIDPDSHNAGQYCGKHYAALMGAEMNHAKEKVIMRRPILGHMIFLQKEIVDRSCGNNSLHIETRPIEDDLVFYSFVQIHSQFSTNTFPSWDRAQTMRVIAYKRSVKYEP</sequence>
<dbReference type="Proteomes" id="UP001055879">
    <property type="component" value="Linkage Group LG04"/>
</dbReference>
<reference evidence="2" key="1">
    <citation type="journal article" date="2022" name="Mol. Ecol. Resour.">
        <title>The genomes of chicory, endive, great burdock and yacon provide insights into Asteraceae palaeo-polyploidization history and plant inulin production.</title>
        <authorList>
            <person name="Fan W."/>
            <person name="Wang S."/>
            <person name="Wang H."/>
            <person name="Wang A."/>
            <person name="Jiang F."/>
            <person name="Liu H."/>
            <person name="Zhao H."/>
            <person name="Xu D."/>
            <person name="Zhang Y."/>
        </authorList>
    </citation>
    <scope>NUCLEOTIDE SEQUENCE [LARGE SCALE GENOMIC DNA]</scope>
    <source>
        <strain evidence="2">cv. Niubang</strain>
    </source>
</reference>
<reference evidence="1 2" key="2">
    <citation type="journal article" date="2022" name="Mol. Ecol. Resour.">
        <title>The genomes of chicory, endive, great burdock and yacon provide insights into Asteraceae paleo-polyploidization history and plant inulin production.</title>
        <authorList>
            <person name="Fan W."/>
            <person name="Wang S."/>
            <person name="Wang H."/>
            <person name="Wang A."/>
            <person name="Jiang F."/>
            <person name="Liu H."/>
            <person name="Zhao H."/>
            <person name="Xu D."/>
            <person name="Zhang Y."/>
        </authorList>
    </citation>
    <scope>NUCLEOTIDE SEQUENCE [LARGE SCALE GENOMIC DNA]</scope>
    <source>
        <strain evidence="2">cv. Niubang</strain>
    </source>
</reference>
<protein>
    <submittedName>
        <fullName evidence="1">Uncharacterized protein</fullName>
    </submittedName>
</protein>
<comment type="caution">
    <text evidence="1">The sequence shown here is derived from an EMBL/GenBank/DDBJ whole genome shotgun (WGS) entry which is preliminary data.</text>
</comment>
<evidence type="ECO:0000313" key="2">
    <source>
        <dbReference type="Proteomes" id="UP001055879"/>
    </source>
</evidence>
<accession>A0ACB9CJE4</accession>
<gene>
    <name evidence="1" type="ORF">L6452_13877</name>
</gene>
<organism evidence="1 2">
    <name type="scientific">Arctium lappa</name>
    <name type="common">Greater burdock</name>
    <name type="synonym">Lappa major</name>
    <dbReference type="NCBI Taxonomy" id="4217"/>
    <lineage>
        <taxon>Eukaryota</taxon>
        <taxon>Viridiplantae</taxon>
        <taxon>Streptophyta</taxon>
        <taxon>Embryophyta</taxon>
        <taxon>Tracheophyta</taxon>
        <taxon>Spermatophyta</taxon>
        <taxon>Magnoliopsida</taxon>
        <taxon>eudicotyledons</taxon>
        <taxon>Gunneridae</taxon>
        <taxon>Pentapetalae</taxon>
        <taxon>asterids</taxon>
        <taxon>campanulids</taxon>
        <taxon>Asterales</taxon>
        <taxon>Asteraceae</taxon>
        <taxon>Carduoideae</taxon>
        <taxon>Cardueae</taxon>
        <taxon>Arctiinae</taxon>
        <taxon>Arctium</taxon>
    </lineage>
</organism>